<feature type="signal peptide" evidence="5">
    <location>
        <begin position="1"/>
        <end position="17"/>
    </location>
</feature>
<dbReference type="Gene3D" id="2.115.10.20">
    <property type="entry name" value="Glycosyl hydrolase domain, family 43"/>
    <property type="match status" value="1"/>
</dbReference>
<organism evidence="6 7">
    <name type="scientific">Cerrena zonata</name>
    <dbReference type="NCBI Taxonomy" id="2478898"/>
    <lineage>
        <taxon>Eukaryota</taxon>
        <taxon>Fungi</taxon>
        <taxon>Dikarya</taxon>
        <taxon>Basidiomycota</taxon>
        <taxon>Agaricomycotina</taxon>
        <taxon>Agaricomycetes</taxon>
        <taxon>Polyporales</taxon>
        <taxon>Cerrenaceae</taxon>
        <taxon>Cerrena</taxon>
    </lineage>
</organism>
<evidence type="ECO:0000256" key="1">
    <source>
        <dbReference type="ARBA" id="ARBA00009865"/>
    </source>
</evidence>
<dbReference type="GO" id="GO:0005975">
    <property type="term" value="P:carbohydrate metabolic process"/>
    <property type="evidence" value="ECO:0007669"/>
    <property type="project" value="InterPro"/>
</dbReference>
<reference evidence="6 7" key="1">
    <citation type="submission" date="2022-09" db="EMBL/GenBank/DDBJ databases">
        <authorList>
            <person name="Palmer J.M."/>
        </authorList>
    </citation>
    <scope>NUCLEOTIDE SEQUENCE [LARGE SCALE GENOMIC DNA]</scope>
    <source>
        <strain evidence="6 7">DSM 7382</strain>
    </source>
</reference>
<dbReference type="CDD" id="cd04081">
    <property type="entry name" value="CBM35_galactosidase-like"/>
    <property type="match status" value="1"/>
</dbReference>
<evidence type="ECO:0000313" key="7">
    <source>
        <dbReference type="Proteomes" id="UP001385951"/>
    </source>
</evidence>
<keyword evidence="7" id="KW-1185">Reference proteome</keyword>
<dbReference type="CDD" id="cd18821">
    <property type="entry name" value="GH43_Pc3Gal43A-like"/>
    <property type="match status" value="1"/>
</dbReference>
<dbReference type="Proteomes" id="UP001385951">
    <property type="component" value="Unassembled WGS sequence"/>
</dbReference>
<dbReference type="InterPro" id="IPR006710">
    <property type="entry name" value="Glyco_hydro_43"/>
</dbReference>
<proteinExistence type="inferred from homology"/>
<keyword evidence="3 4" id="KW-0326">Glycosidase</keyword>
<keyword evidence="2 4" id="KW-0378">Hydrolase</keyword>
<feature type="chain" id="PRO_5043810518" evidence="5">
    <location>
        <begin position="18"/>
        <end position="477"/>
    </location>
</feature>
<protein>
    <submittedName>
        <fullName evidence="6">Uncharacterized protein</fullName>
    </submittedName>
</protein>
<dbReference type="PANTHER" id="PTHR22925:SF39">
    <property type="entry name" value="PUTATIVE (AFU_ORTHOLOGUE AFUA_5G14190)-RELATED"/>
    <property type="match status" value="1"/>
</dbReference>
<dbReference type="PANTHER" id="PTHR22925">
    <property type="entry name" value="GLYCOSYL HYDROLASE 43 FAMILY MEMBER"/>
    <property type="match status" value="1"/>
</dbReference>
<dbReference type="InterPro" id="IPR023296">
    <property type="entry name" value="Glyco_hydro_beta-prop_sf"/>
</dbReference>
<dbReference type="EMBL" id="JASBNA010000005">
    <property type="protein sequence ID" value="KAK7691984.1"/>
    <property type="molecule type" value="Genomic_DNA"/>
</dbReference>
<dbReference type="Pfam" id="PF04616">
    <property type="entry name" value="Glyco_hydro_43"/>
    <property type="match status" value="1"/>
</dbReference>
<evidence type="ECO:0000256" key="4">
    <source>
        <dbReference type="RuleBase" id="RU361187"/>
    </source>
</evidence>
<comment type="similarity">
    <text evidence="1 4">Belongs to the glycosyl hydrolase 43 family.</text>
</comment>
<evidence type="ECO:0000256" key="3">
    <source>
        <dbReference type="ARBA" id="ARBA00023295"/>
    </source>
</evidence>
<keyword evidence="5" id="KW-0732">Signal</keyword>
<comment type="caution">
    <text evidence="6">The sequence shown here is derived from an EMBL/GenBank/DDBJ whole genome shotgun (WGS) entry which is preliminary data.</text>
</comment>
<dbReference type="Gene3D" id="2.60.120.260">
    <property type="entry name" value="Galactose-binding domain-like"/>
    <property type="match status" value="1"/>
</dbReference>
<dbReference type="GO" id="GO:0004553">
    <property type="term" value="F:hydrolase activity, hydrolyzing O-glycosyl compounds"/>
    <property type="evidence" value="ECO:0007669"/>
    <property type="project" value="InterPro"/>
</dbReference>
<name>A0AAW0GLG0_9APHY</name>
<dbReference type="SUPFAM" id="SSF75005">
    <property type="entry name" value="Arabinanase/levansucrase/invertase"/>
    <property type="match status" value="1"/>
</dbReference>
<evidence type="ECO:0000313" key="6">
    <source>
        <dbReference type="EMBL" id="KAK7691984.1"/>
    </source>
</evidence>
<evidence type="ECO:0000256" key="2">
    <source>
        <dbReference type="ARBA" id="ARBA00022801"/>
    </source>
</evidence>
<accession>A0AAW0GLG0</accession>
<evidence type="ECO:0000256" key="5">
    <source>
        <dbReference type="SAM" id="SignalP"/>
    </source>
</evidence>
<sequence length="477" mass="52881">MRFGLSALFLLVVGVQAARRNKYIVPGAEWRDTDGNIISGHAGGITFHDGKWYWVGQNERPDRPELFSGLNLYSSSDLANWDFEGQALSPVPDTLIGPGTVVERPKIIYSEETQLWNLWFHSDNSSYGLLRQGVATSPNITGPYELLQIFNPLGGPSQDFGLFQDVDGSAYALYSNGDADESHDNIIARLNSNFTNVEELVYTFFDFDLEAPSILYTGRRYYIFMSHKTGYRPNDVNYFSAEKIAGPWSIQSYVAPLGTRTFNSQSTMGITVNGTEKTTYIWCGDQWSTAADLWDSRYLWLPGNVNDDIGEFKIEWHDLYSIDVKTGVVSYPEGKTYEAEDGQWTGSASATVCPACSGNKIVKDIQGDATLTISNIVGTGQPQWVSVYYHNPDGLFGNNRGVSGNRFVLNRWATVSVNGGAAQQLRQRDTNAGIILSMPLNITFNEGSDNFITISGLNGTKASDIDRIVVYGNIYED</sequence>
<dbReference type="AlphaFoldDB" id="A0AAW0GLG0"/>
<gene>
    <name evidence="6" type="ORF">QCA50_005389</name>
</gene>